<protein>
    <recommendedName>
        <fullName evidence="1">Band 3 cytoplasmic domain-containing protein</fullName>
    </recommendedName>
</protein>
<sequence>MDSYIVTPPAQRVQFILGEDADADGNHESHPLFSEMEELVQHGDDIEWKETARWVKFEEDVEEGGNRWSKPHVATLSLHSLFELRSLLLNNIVMLDMEAQSLDQIADLVLDNMISSGHLPDGSRDKVREALLRRHRHLHEKNKKDNNSSSNMSRLPIIRSLAEIGKSHSSSKIEAEGLSSNESSVMALSSSPKGQFLNLPATHIDF</sequence>
<evidence type="ECO:0000313" key="2">
    <source>
        <dbReference type="EMBL" id="CAG7728144.1"/>
    </source>
</evidence>
<dbReference type="InterPro" id="IPR013769">
    <property type="entry name" value="Band3_cytoplasmic_dom"/>
</dbReference>
<dbReference type="PANTHER" id="PTHR11453">
    <property type="entry name" value="ANION EXCHANGE PROTEIN"/>
    <property type="match status" value="1"/>
</dbReference>
<reference evidence="2" key="1">
    <citation type="submission" date="2021-06" db="EMBL/GenBank/DDBJ databases">
        <authorList>
            <person name="Hodson N. C."/>
            <person name="Mongue J. A."/>
            <person name="Jaron S. K."/>
        </authorList>
    </citation>
    <scope>NUCLEOTIDE SEQUENCE</scope>
</reference>
<dbReference type="InterPro" id="IPR003020">
    <property type="entry name" value="HCO3_transpt_euk"/>
</dbReference>
<dbReference type="GO" id="GO:0008510">
    <property type="term" value="F:sodium:bicarbonate symporter activity"/>
    <property type="evidence" value="ECO:0007669"/>
    <property type="project" value="TreeGrafter"/>
</dbReference>
<comment type="caution">
    <text evidence="2">The sequence shown here is derived from an EMBL/GenBank/DDBJ whole genome shotgun (WGS) entry which is preliminary data.</text>
</comment>
<dbReference type="GO" id="GO:0005452">
    <property type="term" value="F:solute:inorganic anion antiporter activity"/>
    <property type="evidence" value="ECO:0007669"/>
    <property type="project" value="InterPro"/>
</dbReference>
<evidence type="ECO:0000259" key="1">
    <source>
        <dbReference type="Pfam" id="PF07565"/>
    </source>
</evidence>
<dbReference type="Proteomes" id="UP000708208">
    <property type="component" value="Unassembled WGS sequence"/>
</dbReference>
<dbReference type="GO" id="GO:0005886">
    <property type="term" value="C:plasma membrane"/>
    <property type="evidence" value="ECO:0007669"/>
    <property type="project" value="TreeGrafter"/>
</dbReference>
<dbReference type="Pfam" id="PF07565">
    <property type="entry name" value="Band_3_cyto"/>
    <property type="match status" value="1"/>
</dbReference>
<gene>
    <name evidence="2" type="ORF">AFUS01_LOCUS16948</name>
</gene>
<organism evidence="2 3">
    <name type="scientific">Allacma fusca</name>
    <dbReference type="NCBI Taxonomy" id="39272"/>
    <lineage>
        <taxon>Eukaryota</taxon>
        <taxon>Metazoa</taxon>
        <taxon>Ecdysozoa</taxon>
        <taxon>Arthropoda</taxon>
        <taxon>Hexapoda</taxon>
        <taxon>Collembola</taxon>
        <taxon>Symphypleona</taxon>
        <taxon>Sminthuridae</taxon>
        <taxon>Allacma</taxon>
    </lineage>
</organism>
<feature type="domain" description="Band 3 cytoplasmic" evidence="1">
    <location>
        <begin position="30"/>
        <end position="176"/>
    </location>
</feature>
<dbReference type="OrthoDB" id="1735926at2759"/>
<proteinExistence type="predicted"/>
<keyword evidence="3" id="KW-1185">Reference proteome</keyword>
<dbReference type="GO" id="GO:0051453">
    <property type="term" value="P:regulation of intracellular pH"/>
    <property type="evidence" value="ECO:0007669"/>
    <property type="project" value="TreeGrafter"/>
</dbReference>
<dbReference type="PANTHER" id="PTHR11453:SF36">
    <property type="entry name" value="ANION EXCHANGE PROTEIN"/>
    <property type="match status" value="1"/>
</dbReference>
<dbReference type="EMBL" id="CAJVCH010159229">
    <property type="protein sequence ID" value="CAG7728144.1"/>
    <property type="molecule type" value="Genomic_DNA"/>
</dbReference>
<dbReference type="GO" id="GO:0008509">
    <property type="term" value="F:monoatomic anion transmembrane transporter activity"/>
    <property type="evidence" value="ECO:0007669"/>
    <property type="project" value="InterPro"/>
</dbReference>
<accession>A0A8J2JZG1</accession>
<dbReference type="AlphaFoldDB" id="A0A8J2JZG1"/>
<name>A0A8J2JZG1_9HEXA</name>
<evidence type="ECO:0000313" key="3">
    <source>
        <dbReference type="Proteomes" id="UP000708208"/>
    </source>
</evidence>